<dbReference type="InterPro" id="IPR044670">
    <property type="entry name" value="SOFL"/>
</dbReference>
<dbReference type="EMBL" id="PKPP01000164">
    <property type="protein sequence ID" value="PWA96713.1"/>
    <property type="molecule type" value="Genomic_DNA"/>
</dbReference>
<name>A0A2U1QFG5_ARTAN</name>
<keyword evidence="2" id="KW-0963">Cytoplasm</keyword>
<proteinExistence type="inferred from homology"/>
<evidence type="ECO:0000256" key="3">
    <source>
        <dbReference type="ARBA" id="ARBA00022712"/>
    </source>
</evidence>
<dbReference type="AlphaFoldDB" id="A0A2U1QFG5"/>
<reference evidence="7 8" key="1">
    <citation type="journal article" date="2018" name="Mol. Plant">
        <title>The genome of Artemisia annua provides insight into the evolution of Asteraceae family and artemisinin biosynthesis.</title>
        <authorList>
            <person name="Shen Q."/>
            <person name="Zhang L."/>
            <person name="Liao Z."/>
            <person name="Wang S."/>
            <person name="Yan T."/>
            <person name="Shi P."/>
            <person name="Liu M."/>
            <person name="Fu X."/>
            <person name="Pan Q."/>
            <person name="Wang Y."/>
            <person name="Lv Z."/>
            <person name="Lu X."/>
            <person name="Zhang F."/>
            <person name="Jiang W."/>
            <person name="Ma Y."/>
            <person name="Chen M."/>
            <person name="Hao X."/>
            <person name="Li L."/>
            <person name="Tang Y."/>
            <person name="Lv G."/>
            <person name="Zhou Y."/>
            <person name="Sun X."/>
            <person name="Brodelius P.E."/>
            <person name="Rose J.K.C."/>
            <person name="Tang K."/>
        </authorList>
    </citation>
    <scope>NUCLEOTIDE SEQUENCE [LARGE SCALE GENOMIC DNA]</scope>
    <source>
        <strain evidence="8">cv. Huhao1</strain>
        <tissue evidence="7">Leaf</tissue>
    </source>
</reference>
<evidence type="ECO:0000313" key="7">
    <source>
        <dbReference type="EMBL" id="PWA96713.1"/>
    </source>
</evidence>
<evidence type="ECO:0000256" key="1">
    <source>
        <dbReference type="ARBA" id="ARBA00004496"/>
    </source>
</evidence>
<dbReference type="Proteomes" id="UP000245207">
    <property type="component" value="Unassembled WGS sequence"/>
</dbReference>
<organism evidence="7 8">
    <name type="scientific">Artemisia annua</name>
    <name type="common">Sweet wormwood</name>
    <dbReference type="NCBI Taxonomy" id="35608"/>
    <lineage>
        <taxon>Eukaryota</taxon>
        <taxon>Viridiplantae</taxon>
        <taxon>Streptophyta</taxon>
        <taxon>Embryophyta</taxon>
        <taxon>Tracheophyta</taxon>
        <taxon>Spermatophyta</taxon>
        <taxon>Magnoliopsida</taxon>
        <taxon>eudicotyledons</taxon>
        <taxon>Gunneridae</taxon>
        <taxon>Pentapetalae</taxon>
        <taxon>asterids</taxon>
        <taxon>campanulids</taxon>
        <taxon>Asterales</taxon>
        <taxon>Asteraceae</taxon>
        <taxon>Asteroideae</taxon>
        <taxon>Anthemideae</taxon>
        <taxon>Artemisiinae</taxon>
        <taxon>Artemisia</taxon>
    </lineage>
</organism>
<dbReference type="GO" id="GO:0009736">
    <property type="term" value="P:cytokinin-activated signaling pathway"/>
    <property type="evidence" value="ECO:0007669"/>
    <property type="project" value="UniProtKB-KW"/>
</dbReference>
<evidence type="ECO:0000313" key="8">
    <source>
        <dbReference type="Proteomes" id="UP000245207"/>
    </source>
</evidence>
<dbReference type="GO" id="GO:0009691">
    <property type="term" value="P:cytokinin biosynthetic process"/>
    <property type="evidence" value="ECO:0007669"/>
    <property type="project" value="UniProtKB-KW"/>
</dbReference>
<keyword evidence="8" id="KW-1185">Reference proteome</keyword>
<evidence type="ECO:0000256" key="2">
    <source>
        <dbReference type="ARBA" id="ARBA00022490"/>
    </source>
</evidence>
<sequence>MFLDSSNNPTSIRNKQTQSWDFKSFEQKMEQDFGSGCSSGCESGWTIYLGQSQYLCDSFYNTKNVEEDDDMSMVSDATSGPQHVQQQEQECNTDGFGGCKKQEIVKESRKINDLPCFLDDTASSPFFSFSHVGNNQDAVEEGDNSISDYSKNHFQGKSRFQDQLGRVYNSSVSGTQLRQNQWYERRWG</sequence>
<keyword evidence="3" id="KW-0203">Cytokinin biosynthesis</keyword>
<gene>
    <name evidence="7" type="ORF">CTI12_AA036360</name>
</gene>
<dbReference type="GO" id="GO:0005737">
    <property type="term" value="C:cytoplasm"/>
    <property type="evidence" value="ECO:0007669"/>
    <property type="project" value="UniProtKB-SubCell"/>
</dbReference>
<comment type="caution">
    <text evidence="7">The sequence shown here is derived from an EMBL/GenBank/DDBJ whole genome shotgun (WGS) entry which is preliminary data.</text>
</comment>
<evidence type="ECO:0000256" key="5">
    <source>
        <dbReference type="ARBA" id="ARBA00023242"/>
    </source>
</evidence>
<accession>A0A2U1QFG5</accession>
<comment type="similarity">
    <text evidence="6">Belongs to the SOFL plant protein family.</text>
</comment>
<dbReference type="PANTHER" id="PTHR33347:SF1">
    <property type="entry name" value="PROTEIN SOB FIVE-LIKE 5"/>
    <property type="match status" value="1"/>
</dbReference>
<evidence type="ECO:0000256" key="4">
    <source>
        <dbReference type="ARBA" id="ARBA00022864"/>
    </source>
</evidence>
<dbReference type="STRING" id="35608.A0A2U1QFG5"/>
<comment type="subcellular location">
    <subcellularLocation>
        <location evidence="1">Cytoplasm</location>
    </subcellularLocation>
</comment>
<keyword evidence="5" id="KW-0539">Nucleus</keyword>
<dbReference type="OrthoDB" id="759087at2759"/>
<keyword evidence="4" id="KW-0932">Cytokinin signaling pathway</keyword>
<dbReference type="PANTHER" id="PTHR33347">
    <property type="entry name" value="OSJNBA0091C07.3 PROTEIN"/>
    <property type="match status" value="1"/>
</dbReference>
<evidence type="ECO:0000256" key="6">
    <source>
        <dbReference type="ARBA" id="ARBA00024199"/>
    </source>
</evidence>
<protein>
    <submittedName>
        <fullName evidence="7">Uncharacterized protein</fullName>
    </submittedName>
</protein>